<evidence type="ECO:0000256" key="2">
    <source>
        <dbReference type="ARBA" id="ARBA00008536"/>
    </source>
</evidence>
<sequence>MPILKGFEHLRMKLDAIKKATNEFAIDNHIGGGGFGPVFKGELISDEKTTKTVAVKCLNRKFGQGDPEFLKEIIMLSAYKHENIISLLGYCEEKDEKILVYEYASKKSLDKHLTSHELTWVKRLKICIGAARGVAYIHNPAGGHQRLLHRDIKSSNILIDENWNAKIADFGLAKIAPANQQNSFIITNNNNVVGTVGYTDPQYMERGILTKESDIYSFGVVLFEVLCGRVCIININDTSTPFLTHIVRYHHRRKKLKELVCRNIKDEIHPSSYKIFSEIAYQCLHGEYDLRPSIEQIVRELETSLEYQSVADTNSSLVKEFGHLRIGLDIIKHATNNFGDDHFIAEGGSAGNLYRGEFKHSKGQVMCAVKRLDCTIADTDLLFWREIMLLTSYKHQNIVSLRGFCDESKEKIIVYDYAIHQRLDVLLLDPKFTWIQRLKACLGAACGLEYLHDHKGTHHGHIRSANILLDRNWNAYITDIGLSRYGKDNEDHRILFFDEEVPLGYFDPIYKDTVLLTKESDVYSLGVVLFEALCSRPCIDNSYEDARRSLPILIKKNYLEQKLDSVVDDNLRQQIGQSCFDTFVGLAYQCLESNKSRRPTTNLVVSTLKTALEYQEVFEAKANRLLDFEEICPPGGSDLVILYTTSVKGIRKTSKDCSRVHSLLKSLKVLYQERDVAMYSDFRDELQKLGKLTALPRLFIKGRYIGGADDIFLLHEQGKFQPLVRDILNISEGPCKRCSGARSVVCRKCNGSNILKSVEGGRTRCTECNKNGLIKCPICF</sequence>
<dbReference type="FunFam" id="1.10.510.10:FF:000240">
    <property type="entry name" value="Lectin-domain containing receptor kinase A4.3"/>
    <property type="match status" value="1"/>
</dbReference>
<reference evidence="17" key="1">
    <citation type="submission" date="2023-04" db="EMBL/GenBank/DDBJ databases">
        <authorList>
            <person name="Vijverberg K."/>
            <person name="Xiong W."/>
            <person name="Schranz E."/>
        </authorList>
    </citation>
    <scope>NUCLEOTIDE SEQUENCE</scope>
</reference>
<dbReference type="AlphaFoldDB" id="A0AA35Z281"/>
<keyword evidence="9" id="KW-0547">Nucleotide-binding</keyword>
<dbReference type="Proteomes" id="UP001177003">
    <property type="component" value="Chromosome 5"/>
</dbReference>
<evidence type="ECO:0000313" key="18">
    <source>
        <dbReference type="Proteomes" id="UP001177003"/>
    </source>
</evidence>
<evidence type="ECO:0000256" key="3">
    <source>
        <dbReference type="ARBA" id="ARBA00010217"/>
    </source>
</evidence>
<dbReference type="FunFam" id="3.30.200.20:FF:000039">
    <property type="entry name" value="receptor-like protein kinase FERONIA"/>
    <property type="match status" value="1"/>
</dbReference>
<dbReference type="SMART" id="SM00220">
    <property type="entry name" value="S_TKc"/>
    <property type="match status" value="2"/>
</dbReference>
<dbReference type="EMBL" id="OX465081">
    <property type="protein sequence ID" value="CAI9284513.1"/>
    <property type="molecule type" value="Genomic_DNA"/>
</dbReference>
<feature type="domain" description="Protein kinase" evidence="16">
    <location>
        <begin position="24"/>
        <end position="305"/>
    </location>
</feature>
<dbReference type="Gene3D" id="1.10.510.10">
    <property type="entry name" value="Transferase(Phosphotransferase) domain 1"/>
    <property type="match status" value="2"/>
</dbReference>
<dbReference type="InterPro" id="IPR036249">
    <property type="entry name" value="Thioredoxin-like_sf"/>
</dbReference>
<keyword evidence="5" id="KW-0723">Serine/threonine-protein kinase</keyword>
<dbReference type="Pfam" id="PF23733">
    <property type="entry name" value="GRXCR1-2_C"/>
    <property type="match status" value="1"/>
</dbReference>
<evidence type="ECO:0000256" key="9">
    <source>
        <dbReference type="ARBA" id="ARBA00022741"/>
    </source>
</evidence>
<dbReference type="SUPFAM" id="SSF52833">
    <property type="entry name" value="Thioredoxin-like"/>
    <property type="match status" value="1"/>
</dbReference>
<feature type="domain" description="Protein kinase" evidence="16">
    <location>
        <begin position="339"/>
        <end position="618"/>
    </location>
</feature>
<dbReference type="GO" id="GO:0005524">
    <property type="term" value="F:ATP binding"/>
    <property type="evidence" value="ECO:0007669"/>
    <property type="project" value="UniProtKB-KW"/>
</dbReference>
<keyword evidence="12" id="KW-1133">Transmembrane helix</keyword>
<keyword evidence="13" id="KW-0472">Membrane</keyword>
<comment type="similarity">
    <text evidence="2">In the N-terminal section; belongs to the leguminous lectin family.</text>
</comment>
<dbReference type="GO" id="GO:0002229">
    <property type="term" value="P:defense response to oomycetes"/>
    <property type="evidence" value="ECO:0007669"/>
    <property type="project" value="UniProtKB-ARBA"/>
</dbReference>
<evidence type="ECO:0000256" key="8">
    <source>
        <dbReference type="ARBA" id="ARBA00022729"/>
    </source>
</evidence>
<dbReference type="PROSITE" id="PS51354">
    <property type="entry name" value="GLUTAREDOXIN_2"/>
    <property type="match status" value="1"/>
</dbReference>
<evidence type="ECO:0000256" key="1">
    <source>
        <dbReference type="ARBA" id="ARBA00004251"/>
    </source>
</evidence>
<dbReference type="PROSITE" id="PS00108">
    <property type="entry name" value="PROTEIN_KINASE_ST"/>
    <property type="match status" value="1"/>
</dbReference>
<evidence type="ECO:0000256" key="4">
    <source>
        <dbReference type="ARBA" id="ARBA00022475"/>
    </source>
</evidence>
<dbReference type="PANTHER" id="PTHR27003">
    <property type="entry name" value="OS07G0166700 PROTEIN"/>
    <property type="match status" value="1"/>
</dbReference>
<keyword evidence="8" id="KW-0732">Signal</keyword>
<evidence type="ECO:0000256" key="11">
    <source>
        <dbReference type="ARBA" id="ARBA00022840"/>
    </source>
</evidence>
<evidence type="ECO:0000256" key="15">
    <source>
        <dbReference type="ARBA" id="ARBA00023180"/>
    </source>
</evidence>
<dbReference type="Pfam" id="PF00462">
    <property type="entry name" value="Glutaredoxin"/>
    <property type="match status" value="1"/>
</dbReference>
<dbReference type="GO" id="GO:0004674">
    <property type="term" value="F:protein serine/threonine kinase activity"/>
    <property type="evidence" value="ECO:0007669"/>
    <property type="project" value="UniProtKB-KW"/>
</dbReference>
<keyword evidence="4" id="KW-1003">Cell membrane</keyword>
<evidence type="ECO:0000256" key="7">
    <source>
        <dbReference type="ARBA" id="ARBA00022692"/>
    </source>
</evidence>
<organism evidence="17 18">
    <name type="scientific">Lactuca saligna</name>
    <name type="common">Willowleaf lettuce</name>
    <dbReference type="NCBI Taxonomy" id="75948"/>
    <lineage>
        <taxon>Eukaryota</taxon>
        <taxon>Viridiplantae</taxon>
        <taxon>Streptophyta</taxon>
        <taxon>Embryophyta</taxon>
        <taxon>Tracheophyta</taxon>
        <taxon>Spermatophyta</taxon>
        <taxon>Magnoliopsida</taxon>
        <taxon>eudicotyledons</taxon>
        <taxon>Gunneridae</taxon>
        <taxon>Pentapetalae</taxon>
        <taxon>asterids</taxon>
        <taxon>campanulids</taxon>
        <taxon>Asterales</taxon>
        <taxon>Asteraceae</taxon>
        <taxon>Cichorioideae</taxon>
        <taxon>Cichorieae</taxon>
        <taxon>Lactucinae</taxon>
        <taxon>Lactuca</taxon>
    </lineage>
</organism>
<evidence type="ECO:0000256" key="14">
    <source>
        <dbReference type="ARBA" id="ARBA00023170"/>
    </source>
</evidence>
<dbReference type="PANTHER" id="PTHR27003:SF359">
    <property type="entry name" value="SERINE_THREONINE-PROTEIN KINASE UNC-51-RELATED"/>
    <property type="match status" value="1"/>
</dbReference>
<dbReference type="InterPro" id="IPR008271">
    <property type="entry name" value="Ser/Thr_kinase_AS"/>
</dbReference>
<evidence type="ECO:0000256" key="5">
    <source>
        <dbReference type="ARBA" id="ARBA00022527"/>
    </source>
</evidence>
<dbReference type="Gene3D" id="3.30.200.20">
    <property type="entry name" value="Phosphorylase Kinase, domain 1"/>
    <property type="match status" value="2"/>
</dbReference>
<dbReference type="GO" id="GO:0005886">
    <property type="term" value="C:plasma membrane"/>
    <property type="evidence" value="ECO:0007669"/>
    <property type="project" value="UniProtKB-SubCell"/>
</dbReference>
<keyword evidence="10" id="KW-0418">Kinase</keyword>
<keyword evidence="18" id="KW-1185">Reference proteome</keyword>
<dbReference type="GO" id="GO:0009506">
    <property type="term" value="C:plasmodesma"/>
    <property type="evidence" value="ECO:0007669"/>
    <property type="project" value="TreeGrafter"/>
</dbReference>
<dbReference type="GO" id="GO:0004714">
    <property type="term" value="F:transmembrane receptor protein tyrosine kinase activity"/>
    <property type="evidence" value="ECO:0007669"/>
    <property type="project" value="InterPro"/>
</dbReference>
<evidence type="ECO:0000313" key="17">
    <source>
        <dbReference type="EMBL" id="CAI9284513.1"/>
    </source>
</evidence>
<evidence type="ECO:0000256" key="6">
    <source>
        <dbReference type="ARBA" id="ARBA00022679"/>
    </source>
</evidence>
<comment type="similarity">
    <text evidence="3">In the C-terminal section; belongs to the protein kinase superfamily. Ser/Thr protein kinase family.</text>
</comment>
<dbReference type="InterPro" id="IPR011009">
    <property type="entry name" value="Kinase-like_dom_sf"/>
</dbReference>
<dbReference type="InterPro" id="IPR045272">
    <property type="entry name" value="ANXUR1/2-like"/>
</dbReference>
<dbReference type="PROSITE" id="PS50011">
    <property type="entry name" value="PROTEIN_KINASE_DOM"/>
    <property type="match status" value="2"/>
</dbReference>
<accession>A0AA35Z281</accession>
<evidence type="ECO:0000256" key="10">
    <source>
        <dbReference type="ARBA" id="ARBA00022777"/>
    </source>
</evidence>
<keyword evidence="14" id="KW-0675">Receptor</keyword>
<gene>
    <name evidence="17" type="ORF">LSALG_LOCUS24034</name>
</gene>
<name>A0AA35Z281_LACSI</name>
<proteinExistence type="inferred from homology"/>
<evidence type="ECO:0000259" key="16">
    <source>
        <dbReference type="PROSITE" id="PS50011"/>
    </source>
</evidence>
<protein>
    <recommendedName>
        <fullName evidence="16">Protein kinase domain-containing protein</fullName>
    </recommendedName>
</protein>
<dbReference type="InterPro" id="IPR002109">
    <property type="entry name" value="Glutaredoxin"/>
</dbReference>
<evidence type="ECO:0000256" key="13">
    <source>
        <dbReference type="ARBA" id="ARBA00023136"/>
    </source>
</evidence>
<keyword evidence="11" id="KW-0067">ATP-binding</keyword>
<dbReference type="SUPFAM" id="SSF56112">
    <property type="entry name" value="Protein kinase-like (PK-like)"/>
    <property type="match status" value="2"/>
</dbReference>
<keyword evidence="15" id="KW-0325">Glycoprotein</keyword>
<dbReference type="Gene3D" id="3.40.30.10">
    <property type="entry name" value="Glutaredoxin"/>
    <property type="match status" value="1"/>
</dbReference>
<dbReference type="Pfam" id="PF07714">
    <property type="entry name" value="PK_Tyr_Ser-Thr"/>
    <property type="match status" value="2"/>
</dbReference>
<comment type="subcellular location">
    <subcellularLocation>
        <location evidence="1">Cell membrane</location>
        <topology evidence="1">Single-pass type I membrane protein</topology>
    </subcellularLocation>
</comment>
<dbReference type="InterPro" id="IPR000719">
    <property type="entry name" value="Prot_kinase_dom"/>
</dbReference>
<keyword evidence="6" id="KW-0808">Transferase</keyword>
<dbReference type="InterPro" id="IPR001245">
    <property type="entry name" value="Ser-Thr/Tyr_kinase_cat_dom"/>
</dbReference>
<evidence type="ECO:0000256" key="12">
    <source>
        <dbReference type="ARBA" id="ARBA00022989"/>
    </source>
</evidence>
<keyword evidence="7" id="KW-0812">Transmembrane</keyword>